<accession>A0A2J6PVC4</accession>
<name>A0A2J6PVC4_9HELO</name>
<feature type="compositionally biased region" description="Polar residues" evidence="1">
    <location>
        <begin position="660"/>
        <end position="689"/>
    </location>
</feature>
<feature type="compositionally biased region" description="Polar residues" evidence="1">
    <location>
        <begin position="78"/>
        <end position="95"/>
    </location>
</feature>
<feature type="region of interest" description="Disordered" evidence="1">
    <location>
        <begin position="872"/>
        <end position="941"/>
    </location>
</feature>
<sequence>MEPPHLNRPVSRDRGISDSFTMRSRAGSEIDPTTIRPSTRETDENRSPATLPRAFESMLKTTTETGDIGIFSIKPSRVPQSTGTPRRLLTGNNENGLHKSRQTFQPFGVPNVDNRRRLPSYARDATSEVVSMYETASQKAASRVFDEPDYRSYSMTQTTYSAYTLSNHRSYASLRSQQDGNGLLQRPRSPFAYPARLKRPGFRPSSPALTDGGVIDYSRRAEIDRGTYKSHNTSSPSSFYTQKRRPPLSLRQEANRSTPSLLSQTSPPRRSPSPGLRQSDGIIAHDWARRNGSTSGNTSPARSTFSFASTVNLYATASGTSNTTTPGKLAPSSPLYYDYTEDFEVDGYNRAAESLGSPPHFSIDKTIPEERPLSAERPPSTEPRVCRLISALRPPSSPTPMPTTPKPLEGAQNHRATTPTEERVEATQPSVEERSSSVSQFEDLTDNKSAIRLSDLGYGTQELSTHDEGAFSLRPMNSYEASVSQSESEEASSGSMNDGALEGQPIKNPETHFRAELSQRVDHPPHVSSLPSSGGLLIDATTTPEAGWSINNLSQVRTFPIPVQRPRATPLPLAPKSGRIGLPEEAGAAPALSSSQGRLRSSSSFESVDTGFTELTNLIKSLEGSNRAKNHEKTQHILTTPQKSPHLVQAFPGGPMLRHTNINPSQTPPISSFNRSNSKQHHANTQVQSPERIHPYNGGRSIESSILASYAGFETSNCSHQVAIRPIPRSGSPMLAPKPISPARQLKLKNSVPQLMKALPELPPQRLADTISPANISRTPEDAMPCLFSSVLPELGATLVQETGHEIEKAMSWSEPPVAPTEGVLRAHKEESSSKTTSTEQQPAADWSTIPDPPPRLKLKMRSFATLRPLSPLSSVPLETENRSPSSTSDPQPHVPGLTNSEKPGNPKPPKFRLKITRASGSTSGTVRVNRESGESKAGTGFQLRNHKDLFTSSSGIDSIFRQVSHHLHSRKASAASNTGSEFLGSPVPMLNLTSNLNPHDTSPNTDIVIPQPQSTKSPCPHEARSVFSDDSSNVQGHSSMRGRLSSLRARITVPYVNRIGSQSYDDLTWRDRTRRESTVPLADRSASNLHDSRKSTEARPLRRFAQKIQHHRLKEKVLEWLKEARLAIKSRMKSRSTTESGQVHTRT</sequence>
<evidence type="ECO:0000313" key="3">
    <source>
        <dbReference type="Proteomes" id="UP000235672"/>
    </source>
</evidence>
<dbReference type="AlphaFoldDB" id="A0A2J6PVC4"/>
<dbReference type="EMBL" id="KZ613496">
    <property type="protein sequence ID" value="PMD17964.1"/>
    <property type="molecule type" value="Genomic_DNA"/>
</dbReference>
<feature type="compositionally biased region" description="Basic and acidic residues" evidence="1">
    <location>
        <begin position="1091"/>
        <end position="1101"/>
    </location>
</feature>
<feature type="compositionally biased region" description="Basic and acidic residues" evidence="1">
    <location>
        <begin position="362"/>
        <end position="374"/>
    </location>
</feature>
<dbReference type="OrthoDB" id="4156126at2759"/>
<feature type="region of interest" description="Disordered" evidence="1">
    <location>
        <begin position="1077"/>
        <end position="1102"/>
    </location>
</feature>
<dbReference type="STRING" id="1745343.A0A2J6PVC4"/>
<feature type="region of interest" description="Disordered" evidence="1">
    <location>
        <begin position="580"/>
        <end position="607"/>
    </location>
</feature>
<feature type="region of interest" description="Disordered" evidence="1">
    <location>
        <begin position="478"/>
        <end position="506"/>
    </location>
</feature>
<feature type="compositionally biased region" description="Low complexity" evidence="1">
    <location>
        <begin position="478"/>
        <end position="495"/>
    </location>
</feature>
<feature type="region of interest" description="Disordered" evidence="1">
    <location>
        <begin position="660"/>
        <end position="698"/>
    </location>
</feature>
<feature type="compositionally biased region" description="Basic and acidic residues" evidence="1">
    <location>
        <begin position="420"/>
        <end position="435"/>
    </location>
</feature>
<protein>
    <submittedName>
        <fullName evidence="2">Uncharacterized protein</fullName>
    </submittedName>
</protein>
<feature type="region of interest" description="Disordered" evidence="1">
    <location>
        <begin position="351"/>
        <end position="443"/>
    </location>
</feature>
<reference evidence="2 3" key="1">
    <citation type="submission" date="2016-05" db="EMBL/GenBank/DDBJ databases">
        <title>A degradative enzymes factory behind the ericoid mycorrhizal symbiosis.</title>
        <authorList>
            <consortium name="DOE Joint Genome Institute"/>
            <person name="Martino E."/>
            <person name="Morin E."/>
            <person name="Grelet G."/>
            <person name="Kuo A."/>
            <person name="Kohler A."/>
            <person name="Daghino S."/>
            <person name="Barry K."/>
            <person name="Choi C."/>
            <person name="Cichocki N."/>
            <person name="Clum A."/>
            <person name="Copeland A."/>
            <person name="Hainaut M."/>
            <person name="Haridas S."/>
            <person name="Labutti K."/>
            <person name="Lindquist E."/>
            <person name="Lipzen A."/>
            <person name="Khouja H.-R."/>
            <person name="Murat C."/>
            <person name="Ohm R."/>
            <person name="Olson A."/>
            <person name="Spatafora J."/>
            <person name="Veneault-Fourrey C."/>
            <person name="Henrissat B."/>
            <person name="Grigoriev I."/>
            <person name="Martin F."/>
            <person name="Perotto S."/>
        </authorList>
    </citation>
    <scope>NUCLEOTIDE SEQUENCE [LARGE SCALE GENOMIC DNA]</scope>
    <source>
        <strain evidence="2 3">UAMH 7357</strain>
    </source>
</reference>
<feature type="region of interest" description="Disordered" evidence="1">
    <location>
        <begin position="1013"/>
        <end position="1042"/>
    </location>
</feature>
<feature type="region of interest" description="Disordered" evidence="1">
    <location>
        <begin position="74"/>
        <end position="112"/>
    </location>
</feature>
<feature type="region of interest" description="Disordered" evidence="1">
    <location>
        <begin position="193"/>
        <end position="303"/>
    </location>
</feature>
<feature type="region of interest" description="Disordered" evidence="1">
    <location>
        <begin position="824"/>
        <end position="857"/>
    </location>
</feature>
<keyword evidence="3" id="KW-1185">Reference proteome</keyword>
<evidence type="ECO:0000256" key="1">
    <source>
        <dbReference type="SAM" id="MobiDB-lite"/>
    </source>
</evidence>
<feature type="compositionally biased region" description="Polar residues" evidence="1">
    <location>
        <begin position="229"/>
        <end position="241"/>
    </location>
</feature>
<feature type="region of interest" description="Disordered" evidence="1">
    <location>
        <begin position="1"/>
        <end position="51"/>
    </location>
</feature>
<feature type="compositionally biased region" description="Polar residues" evidence="1">
    <location>
        <begin position="1029"/>
        <end position="1039"/>
    </location>
</feature>
<gene>
    <name evidence="2" type="ORF">NA56DRAFT_253979</name>
</gene>
<organism evidence="2 3">
    <name type="scientific">Hyaloscypha hepaticicola</name>
    <dbReference type="NCBI Taxonomy" id="2082293"/>
    <lineage>
        <taxon>Eukaryota</taxon>
        <taxon>Fungi</taxon>
        <taxon>Dikarya</taxon>
        <taxon>Ascomycota</taxon>
        <taxon>Pezizomycotina</taxon>
        <taxon>Leotiomycetes</taxon>
        <taxon>Helotiales</taxon>
        <taxon>Hyaloscyphaceae</taxon>
        <taxon>Hyaloscypha</taxon>
    </lineage>
</organism>
<evidence type="ECO:0000313" key="2">
    <source>
        <dbReference type="EMBL" id="PMD17964.1"/>
    </source>
</evidence>
<feature type="compositionally biased region" description="Polar residues" evidence="1">
    <location>
        <begin position="291"/>
        <end position="303"/>
    </location>
</feature>
<feature type="compositionally biased region" description="Basic and acidic residues" evidence="1">
    <location>
        <begin position="217"/>
        <end position="227"/>
    </location>
</feature>
<proteinExistence type="predicted"/>
<dbReference type="Proteomes" id="UP000235672">
    <property type="component" value="Unassembled WGS sequence"/>
</dbReference>
<feature type="compositionally biased region" description="Low complexity" evidence="1">
    <location>
        <begin position="593"/>
        <end position="607"/>
    </location>
</feature>
<feature type="compositionally biased region" description="Low complexity" evidence="1">
    <location>
        <begin position="256"/>
        <end position="279"/>
    </location>
</feature>
<feature type="compositionally biased region" description="Pro residues" evidence="1">
    <location>
        <begin position="395"/>
        <end position="405"/>
    </location>
</feature>